<sequence>MPLYQATIFPDNPAAPLATFLFLAASDREAAARMPRIDPGAAVEIWQDDRLAVIIRDGVTTVADADLADLVRGKLK</sequence>
<proteinExistence type="predicted"/>
<evidence type="ECO:0000313" key="1">
    <source>
        <dbReference type="EMBL" id="QQV76638.1"/>
    </source>
</evidence>
<keyword evidence="2" id="KW-1185">Reference proteome</keyword>
<dbReference type="KEGG" id="sari:H5J25_14525"/>
<protein>
    <submittedName>
        <fullName evidence="1">Uncharacterized protein</fullName>
    </submittedName>
</protein>
<dbReference type="AlphaFoldDB" id="A0A974NTI9"/>
<evidence type="ECO:0000313" key="2">
    <source>
        <dbReference type="Proteomes" id="UP000595894"/>
    </source>
</evidence>
<dbReference type="EMBL" id="CP061035">
    <property type="protein sequence ID" value="QQV76638.1"/>
    <property type="molecule type" value="Genomic_DNA"/>
</dbReference>
<dbReference type="RefSeq" id="WP_202092168.1">
    <property type="nucleotide sequence ID" value="NZ_CP061035.1"/>
</dbReference>
<dbReference type="Proteomes" id="UP000595894">
    <property type="component" value="Chromosome"/>
</dbReference>
<organism evidence="1 2">
    <name type="scientific">Sphingomonas aliaeris</name>
    <dbReference type="NCBI Taxonomy" id="2759526"/>
    <lineage>
        <taxon>Bacteria</taxon>
        <taxon>Pseudomonadati</taxon>
        <taxon>Pseudomonadota</taxon>
        <taxon>Alphaproteobacteria</taxon>
        <taxon>Sphingomonadales</taxon>
        <taxon>Sphingomonadaceae</taxon>
        <taxon>Sphingomonas</taxon>
    </lineage>
</organism>
<reference evidence="2" key="1">
    <citation type="submission" date="2020-09" db="EMBL/GenBank/DDBJ databases">
        <title>Sphingomonas sp., a new species isolated from pork steak.</title>
        <authorList>
            <person name="Heidler von Heilborn D."/>
        </authorList>
    </citation>
    <scope>NUCLEOTIDE SEQUENCE [LARGE SCALE GENOMIC DNA]</scope>
</reference>
<accession>A0A974NTI9</accession>
<name>A0A974NTI9_9SPHN</name>
<gene>
    <name evidence="1" type="ORF">H5J25_14525</name>
</gene>